<evidence type="ECO:0000256" key="4">
    <source>
        <dbReference type="ARBA" id="ARBA00072688"/>
    </source>
</evidence>
<protein>
    <recommendedName>
        <fullName evidence="4">Large ribosomal subunit protein bL12c</fullName>
    </recommendedName>
    <alternativeName>
        <fullName evidence="5">CL12</fullName>
    </alternativeName>
</protein>
<dbReference type="Gene3D" id="3.30.1390.10">
    <property type="match status" value="1"/>
</dbReference>
<dbReference type="InterPro" id="IPR000206">
    <property type="entry name" value="Ribosomal_bL12"/>
</dbReference>
<dbReference type="GO" id="GO:0006412">
    <property type="term" value="P:translation"/>
    <property type="evidence" value="ECO:0007669"/>
    <property type="project" value="InterPro"/>
</dbReference>
<evidence type="ECO:0000256" key="2">
    <source>
        <dbReference type="ARBA" id="ARBA00022980"/>
    </source>
</evidence>
<dbReference type="Proteomes" id="UP001371456">
    <property type="component" value="Unassembled WGS sequence"/>
</dbReference>
<evidence type="ECO:0000259" key="6">
    <source>
        <dbReference type="Pfam" id="PF00542"/>
    </source>
</evidence>
<dbReference type="Pfam" id="PF00542">
    <property type="entry name" value="Ribosomal_L12"/>
    <property type="match status" value="1"/>
</dbReference>
<dbReference type="Pfam" id="PF16320">
    <property type="entry name" value="Ribosomal_L12_N"/>
    <property type="match status" value="1"/>
</dbReference>
<comment type="similarity">
    <text evidence="1">Belongs to the bacterial ribosomal protein bL12 family.</text>
</comment>
<gene>
    <name evidence="8" type="ORF">RDI58_004126</name>
</gene>
<dbReference type="SUPFAM" id="SSF48300">
    <property type="entry name" value="Ribosomal protein L7/12, oligomerisation (N-terminal) domain"/>
    <property type="match status" value="1"/>
</dbReference>
<dbReference type="InterPro" id="IPR008932">
    <property type="entry name" value="Ribosomal_bL12_oligo"/>
</dbReference>
<dbReference type="CDD" id="cd00387">
    <property type="entry name" value="Ribosomal_L7_L12"/>
    <property type="match status" value="1"/>
</dbReference>
<dbReference type="GO" id="GO:0003735">
    <property type="term" value="F:structural constituent of ribosome"/>
    <property type="evidence" value="ECO:0007669"/>
    <property type="project" value="InterPro"/>
</dbReference>
<dbReference type="PANTHER" id="PTHR45987">
    <property type="entry name" value="39S RIBOSOMAL PROTEIN L12"/>
    <property type="match status" value="1"/>
</dbReference>
<feature type="domain" description="Large ribosomal subunit protein bL12 oligomerization" evidence="7">
    <location>
        <begin position="119"/>
        <end position="162"/>
    </location>
</feature>
<reference evidence="8 9" key="1">
    <citation type="submission" date="2024-02" db="EMBL/GenBank/DDBJ databases">
        <title>de novo genome assembly of Solanum bulbocastanum strain 11H21.</title>
        <authorList>
            <person name="Hosaka A.J."/>
        </authorList>
    </citation>
    <scope>NUCLEOTIDE SEQUENCE [LARGE SCALE GENOMIC DNA]</scope>
    <source>
        <tissue evidence="8">Young leaves</tissue>
    </source>
</reference>
<accession>A0AAN8TYB7</accession>
<evidence type="ECO:0000256" key="3">
    <source>
        <dbReference type="ARBA" id="ARBA00023274"/>
    </source>
</evidence>
<dbReference type="GO" id="GO:1990904">
    <property type="term" value="C:ribonucleoprotein complex"/>
    <property type="evidence" value="ECO:0007669"/>
    <property type="project" value="UniProtKB-KW"/>
</dbReference>
<dbReference type="InterPro" id="IPR013823">
    <property type="entry name" value="Ribosomal_bL12_C"/>
</dbReference>
<evidence type="ECO:0000256" key="1">
    <source>
        <dbReference type="ARBA" id="ARBA00007197"/>
    </source>
</evidence>
<name>A0AAN8TYB7_SOLBU</name>
<evidence type="ECO:0000313" key="8">
    <source>
        <dbReference type="EMBL" id="KAK6796425.1"/>
    </source>
</evidence>
<dbReference type="GO" id="GO:0005840">
    <property type="term" value="C:ribosome"/>
    <property type="evidence" value="ECO:0007669"/>
    <property type="project" value="UniProtKB-KW"/>
</dbReference>
<dbReference type="PANTHER" id="PTHR45987:SF23">
    <property type="entry name" value="RIBOSOMAL PROTEIN L7_L12 C-TERMINAL DOMAIN-CONTAINING PROTEIN"/>
    <property type="match status" value="1"/>
</dbReference>
<dbReference type="InterPro" id="IPR014719">
    <property type="entry name" value="Ribosomal_bL12_C/ClpS-like"/>
</dbReference>
<sequence length="290" mass="32088">MADGPSLGRLVLLSCSEGQTPIELSGSLCSRILEMSLISRLRHHLPCALLRQSVQSNVANSHFVTSTVFTRHFGQPARKEEEGEEEVEIDQRKLPADYDPANFDPTEHRSPPSDRVWRLVDEVSGLTLVEVSELSSILMKKLGMTEQPMVGVMKAGAAGLAAAAMKGPEAAKEEKKPEKTVFELKLESYESAQKIKIIKEVLSFTDLGLKEAKDLVEKTPAVFKKGVSKEEAEQIIEKMKAVGAKDFHCKQQEKTGGLLQLSFPNKGQSHQCWHAILGVKMQITQVKREI</sequence>
<keyword evidence="3" id="KW-0687">Ribonucleoprotein</keyword>
<feature type="domain" description="Large ribosomal subunit protein bL12 C-terminal" evidence="6">
    <location>
        <begin position="182"/>
        <end position="245"/>
    </location>
</feature>
<dbReference type="AlphaFoldDB" id="A0AAN8TYB7"/>
<proteinExistence type="inferred from homology"/>
<comment type="caution">
    <text evidence="8">The sequence shown here is derived from an EMBL/GenBank/DDBJ whole genome shotgun (WGS) entry which is preliminary data.</text>
</comment>
<organism evidence="8 9">
    <name type="scientific">Solanum bulbocastanum</name>
    <name type="common">Wild potato</name>
    <dbReference type="NCBI Taxonomy" id="147425"/>
    <lineage>
        <taxon>Eukaryota</taxon>
        <taxon>Viridiplantae</taxon>
        <taxon>Streptophyta</taxon>
        <taxon>Embryophyta</taxon>
        <taxon>Tracheophyta</taxon>
        <taxon>Spermatophyta</taxon>
        <taxon>Magnoliopsida</taxon>
        <taxon>eudicotyledons</taxon>
        <taxon>Gunneridae</taxon>
        <taxon>Pentapetalae</taxon>
        <taxon>asterids</taxon>
        <taxon>lamiids</taxon>
        <taxon>Solanales</taxon>
        <taxon>Solanaceae</taxon>
        <taxon>Solanoideae</taxon>
        <taxon>Solaneae</taxon>
        <taxon>Solanum</taxon>
    </lineage>
</organism>
<evidence type="ECO:0000259" key="7">
    <source>
        <dbReference type="Pfam" id="PF16320"/>
    </source>
</evidence>
<dbReference type="GO" id="GO:0003729">
    <property type="term" value="F:mRNA binding"/>
    <property type="evidence" value="ECO:0007669"/>
    <property type="project" value="TreeGrafter"/>
</dbReference>
<evidence type="ECO:0000313" key="9">
    <source>
        <dbReference type="Proteomes" id="UP001371456"/>
    </source>
</evidence>
<dbReference type="GO" id="GO:0005739">
    <property type="term" value="C:mitochondrion"/>
    <property type="evidence" value="ECO:0007669"/>
    <property type="project" value="TreeGrafter"/>
</dbReference>
<dbReference type="InterPro" id="IPR036235">
    <property type="entry name" value="Ribosomal_bL12_oligo_N_sf"/>
</dbReference>
<evidence type="ECO:0000256" key="5">
    <source>
        <dbReference type="ARBA" id="ARBA00082754"/>
    </source>
</evidence>
<dbReference type="Gene3D" id="1.20.5.710">
    <property type="entry name" value="Single helix bin"/>
    <property type="match status" value="1"/>
</dbReference>
<keyword evidence="2" id="KW-0689">Ribosomal protein</keyword>
<dbReference type="SUPFAM" id="SSF54736">
    <property type="entry name" value="ClpS-like"/>
    <property type="match status" value="1"/>
</dbReference>
<dbReference type="EMBL" id="JBANQN010000002">
    <property type="protein sequence ID" value="KAK6796425.1"/>
    <property type="molecule type" value="Genomic_DNA"/>
</dbReference>
<dbReference type="FunFam" id="3.30.1390.10:FF:000001">
    <property type="entry name" value="50S ribosomal protein L7/L12"/>
    <property type="match status" value="1"/>
</dbReference>
<keyword evidence="9" id="KW-1185">Reference proteome</keyword>